<dbReference type="Pfam" id="PF08263">
    <property type="entry name" value="LRRNT_2"/>
    <property type="match status" value="1"/>
</dbReference>
<dbReference type="Pfam" id="PF00560">
    <property type="entry name" value="LRR_1"/>
    <property type="match status" value="2"/>
</dbReference>
<dbReference type="AlphaFoldDB" id="Q9LQ21"/>
<sequence>MQEKTRLKMNRNEIRPRVDDTSVTSLIQQNTMNSCSFPLFLFVIFLRCLSSTGAATCHPDDKAGLLAFKSGITQDPSGILSSWQKDIDCCSWYGIFCLPTIHGDRVTMMALDGNTDVGETFLSGTISPLLAKLHHLNEIRLTNLRKITGSFPHFLFKLPKLRTVYLENNRLSGPLPANIGALSNLEILSVAGNRFSGSIPSSMSKLTSLLQLKLNGNRLSGIFPDIFKSMRQLRFLDLSSNRFSGNLPSSIASLAPTLSTLEVGHNKLSGTIPDYLSRFELLSALNLSRNGYTGVVPMSFANLTNIIFLDLSHNLLTGPFPVLNSLGIEYLHLSYNRFHLETIPEWVTLSKFIYSLKLAKCGIKMSLDHWMPADTSFYHHIDFSENEISGSPIRFFNQMDFMVEFHAPGNKLQFDLGKLKFGIFLKTLDLSRNLVFGKVPVTVTRLQTLNLSQNHLCGKLPSTKFPASAFVDNKCLCGFPLSPCKA</sequence>
<dbReference type="SUPFAM" id="SSF52058">
    <property type="entry name" value="L domain-like"/>
    <property type="match status" value="2"/>
</dbReference>
<dbReference type="InterPro" id="IPR032675">
    <property type="entry name" value="LRR_dom_sf"/>
</dbReference>
<dbReference type="Pfam" id="PF13855">
    <property type="entry name" value="LRR_8"/>
    <property type="match status" value="2"/>
</dbReference>
<reference evidence="13" key="2">
    <citation type="submission" date="2000-08" db="EMBL/GenBank/DDBJ databases">
        <authorList>
            <person name="Federspiel N.A."/>
            <person name="Palm C.J."/>
            <person name="Conway A.B."/>
            <person name="Conn L."/>
            <person name="Hansen N.F."/>
            <person name="Altafi H."/>
            <person name="Araujo R."/>
            <person name="Huizar L."/>
            <person name="Rowley D."/>
            <person name="Buehler E."/>
            <person name="Dunn P."/>
            <person name="Gonzalez A."/>
            <person name="Kremenetskaia I."/>
            <person name="Kim C."/>
            <person name="Lenz C."/>
            <person name="Li J."/>
            <person name="Liu S."/>
            <person name="Luros S."/>
            <person name="Schwartz J."/>
            <person name="Shinn P."/>
            <person name="Toriumi M."/>
            <person name="Vysotskaia V.S."/>
            <person name="Walker M."/>
            <person name="Yu G."/>
            <person name="Ecker J."/>
            <person name="Theologis A."/>
            <person name="Davis R.W."/>
        </authorList>
    </citation>
    <scope>NUCLEOTIDE SEQUENCE</scope>
</reference>
<feature type="domain" description="Leucine-rich repeat-containing N-terminal plant-type" evidence="12">
    <location>
        <begin position="58"/>
        <end position="97"/>
    </location>
</feature>
<evidence type="ECO:0000256" key="8">
    <source>
        <dbReference type="ARBA" id="ARBA00022989"/>
    </source>
</evidence>
<evidence type="ECO:0000256" key="11">
    <source>
        <dbReference type="ARBA" id="ARBA00023180"/>
    </source>
</evidence>
<keyword evidence="3" id="KW-1003">Cell membrane</keyword>
<dbReference type="TAIR" id="AT1G33670"/>
<organism evidence="13">
    <name type="scientific">Arabidopsis thaliana</name>
    <name type="common">Mouse-ear cress</name>
    <dbReference type="NCBI Taxonomy" id="3702"/>
    <lineage>
        <taxon>Eukaryota</taxon>
        <taxon>Viridiplantae</taxon>
        <taxon>Streptophyta</taxon>
        <taxon>Embryophyta</taxon>
        <taxon>Tracheophyta</taxon>
        <taxon>Spermatophyta</taxon>
        <taxon>Magnoliopsida</taxon>
        <taxon>eudicotyledons</taxon>
        <taxon>Gunneridae</taxon>
        <taxon>Pentapetalae</taxon>
        <taxon>rosids</taxon>
        <taxon>malvids</taxon>
        <taxon>Brassicales</taxon>
        <taxon>Brassicaceae</taxon>
        <taxon>Camelineae</taxon>
        <taxon>Arabidopsis</taxon>
    </lineage>
</organism>
<evidence type="ECO:0000256" key="5">
    <source>
        <dbReference type="ARBA" id="ARBA00022692"/>
    </source>
</evidence>
<accession>Q9LQ21</accession>
<keyword evidence="5" id="KW-0812">Transmembrane</keyword>
<evidence type="ECO:0000256" key="3">
    <source>
        <dbReference type="ARBA" id="ARBA00022475"/>
    </source>
</evidence>
<dbReference type="SMART" id="SM00369">
    <property type="entry name" value="LRR_TYP"/>
    <property type="match status" value="4"/>
</dbReference>
<dbReference type="Gene3D" id="3.80.10.10">
    <property type="entry name" value="Ribonuclease Inhibitor"/>
    <property type="match status" value="3"/>
</dbReference>
<dbReference type="ExpressionAtlas" id="Q9LQ21">
    <property type="expression patterns" value="baseline and differential"/>
</dbReference>
<dbReference type="InterPro" id="IPR046956">
    <property type="entry name" value="RLP23-like"/>
</dbReference>
<evidence type="ECO:0000256" key="1">
    <source>
        <dbReference type="ARBA" id="ARBA00004251"/>
    </source>
</evidence>
<evidence type="ECO:0000256" key="6">
    <source>
        <dbReference type="ARBA" id="ARBA00022729"/>
    </source>
</evidence>
<keyword evidence="8" id="KW-1133">Transmembrane helix</keyword>
<dbReference type="GO" id="GO:0007165">
    <property type="term" value="P:signal transduction"/>
    <property type="evidence" value="ECO:0000305"/>
    <property type="project" value="TIGR"/>
</dbReference>
<evidence type="ECO:0000256" key="2">
    <source>
        <dbReference type="ARBA" id="ARBA00009592"/>
    </source>
</evidence>
<keyword evidence="9" id="KW-0472">Membrane</keyword>
<dbReference type="PANTHER" id="PTHR48061:SF2">
    <property type="entry name" value="RECEPTOR LIKE PROTEIN 30-LIKE"/>
    <property type="match status" value="1"/>
</dbReference>
<evidence type="ECO:0000256" key="10">
    <source>
        <dbReference type="ARBA" id="ARBA00023170"/>
    </source>
</evidence>
<keyword evidence="10" id="KW-0675">Receptor</keyword>
<keyword evidence="4" id="KW-0433">Leucine-rich repeat</keyword>
<keyword evidence="6" id="KW-0732">Signal</keyword>
<gene>
    <name evidence="13" type="primary">F14M2.19</name>
</gene>
<evidence type="ECO:0000256" key="7">
    <source>
        <dbReference type="ARBA" id="ARBA00022737"/>
    </source>
</evidence>
<evidence type="ECO:0000313" key="13">
    <source>
        <dbReference type="EMBL" id="AAF97291.1"/>
    </source>
</evidence>
<keyword evidence="7" id="KW-0677">Repeat</keyword>
<dbReference type="EMBL" id="AC010164">
    <property type="protein sequence ID" value="AAF97291.1"/>
    <property type="molecule type" value="Genomic_DNA"/>
</dbReference>
<protein>
    <submittedName>
        <fullName evidence="13">F14M2.19 protein</fullName>
    </submittedName>
</protein>
<dbReference type="PIR" id="B86460">
    <property type="entry name" value="B86460"/>
</dbReference>
<reference key="1">
    <citation type="journal article" date="2000" name="Nature">
        <title>Sequence and analysis of chromosome 1 of the plant Arabidopsis thaliana.</title>
        <authorList>
            <person name="Theologis A."/>
            <person name="Ecker J.R."/>
            <person name="Palm C.J."/>
            <person name="Federspiel N.A."/>
            <person name="Kaul S."/>
            <person name="White O."/>
            <person name="Alonso J."/>
            <person name="Altafi H."/>
            <person name="Araujo R."/>
            <person name="Bowman C.L."/>
            <person name="Brooks S.Y."/>
            <person name="Buehler E."/>
            <person name="Chan A."/>
            <person name="Chao Q."/>
            <person name="Chen H."/>
            <person name="Cheuk R.F."/>
            <person name="Chin C.W."/>
            <person name="Chung M.K."/>
            <person name="Conn L."/>
            <person name="Conway A.B."/>
            <person name="Conway A.R."/>
            <person name="Creasy T.H."/>
            <person name="Dewar K."/>
            <person name="Dunn P."/>
            <person name="Etgu P."/>
            <person name="Feldblyum T.V."/>
            <person name="Feng J."/>
            <person name="Fong B."/>
            <person name="Fujii C.Y."/>
            <person name="Gill J.E."/>
            <person name="Goldsmith A.D."/>
            <person name="Haas B."/>
            <person name="Hansen N.F."/>
            <person name="Hughes B."/>
            <person name="Huizar L."/>
            <person name="Hunter J.L."/>
            <person name="Jenkins J."/>
            <person name="Johnson-Hopson C."/>
            <person name="Khan S."/>
            <person name="Khaykin E."/>
            <person name="Kim C.J."/>
            <person name="Koo H.L."/>
            <person name="Kremenetskaia I."/>
            <person name="Kurtz D.B."/>
            <person name="Kwan A."/>
            <person name="Lam B."/>
            <person name="Langin-Hooper S."/>
            <person name="Lee A."/>
            <person name="Lee J.M."/>
            <person name="Lenz C.A."/>
            <person name="Li J.H."/>
            <person name="Li Y."/>
            <person name="Lin X."/>
            <person name="Liu S.X."/>
            <person name="Liu Z.A."/>
            <person name="Luros J.S."/>
            <person name="Maiti R."/>
            <person name="Marziali A."/>
            <person name="Militscher J."/>
            <person name="Miranda M."/>
            <person name="Nguyen M."/>
            <person name="Nierman W.C."/>
            <person name="Osborne B.I."/>
            <person name="Pai G."/>
            <person name="Peterson J."/>
            <person name="Pham P.K."/>
            <person name="Rizzo M."/>
            <person name="Rooney T."/>
            <person name="Rowley D."/>
            <person name="Sakano H."/>
            <person name="Salzberg S.L."/>
            <person name="Schwartz J.R."/>
            <person name="Shinn P."/>
            <person name="Southwick A.M."/>
            <person name="Sun H."/>
            <person name="Tallon L.J."/>
            <person name="Tambunga G."/>
            <person name="Toriumi M.J."/>
            <person name="Town C.D."/>
            <person name="Utterback T."/>
            <person name="Van Aken S."/>
            <person name="Vaysberg M."/>
            <person name="Vysotskaia V.S."/>
            <person name="Walker M."/>
            <person name="Wu D."/>
            <person name="Yu G."/>
            <person name="Fraser C.M."/>
            <person name="Venter J.C."/>
            <person name="Davis R.W."/>
        </authorList>
    </citation>
    <scope>NUCLEOTIDE SEQUENCE [LARGE SCALE GENOMIC DNA]</scope>
    <source>
        <strain>cv. Columbia</strain>
    </source>
</reference>
<dbReference type="FunFam" id="3.80.10.10:FF:000383">
    <property type="entry name" value="Leucine-rich repeat receptor protein kinase EMS1"/>
    <property type="match status" value="1"/>
</dbReference>
<dbReference type="PhylomeDB" id="Q9LQ21"/>
<dbReference type="GO" id="GO:0005886">
    <property type="term" value="C:plasma membrane"/>
    <property type="evidence" value="ECO:0007669"/>
    <property type="project" value="UniProtKB-SubCell"/>
</dbReference>
<comment type="subcellular location">
    <subcellularLocation>
        <location evidence="1">Cell membrane</location>
        <topology evidence="1">Single-pass type I membrane protein</topology>
    </subcellularLocation>
</comment>
<proteinExistence type="inferred from homology"/>
<dbReference type="FunFam" id="3.80.10.10:FF:000400">
    <property type="entry name" value="Nuclear pore complex protein NUP107"/>
    <property type="match status" value="1"/>
</dbReference>
<evidence type="ECO:0000259" key="12">
    <source>
        <dbReference type="Pfam" id="PF08263"/>
    </source>
</evidence>
<keyword evidence="11" id="KW-0325">Glycoprotein</keyword>
<name>Q9LQ21_ARATH</name>
<comment type="similarity">
    <text evidence="2">Belongs to the RLP family.</text>
</comment>
<dbReference type="InterPro" id="IPR001611">
    <property type="entry name" value="Leu-rich_rpt"/>
</dbReference>
<dbReference type="InterPro" id="IPR013210">
    <property type="entry name" value="LRR_N_plant-typ"/>
</dbReference>
<evidence type="ECO:0000256" key="4">
    <source>
        <dbReference type="ARBA" id="ARBA00022614"/>
    </source>
</evidence>
<dbReference type="PANTHER" id="PTHR48061">
    <property type="entry name" value="LEUCINE-RICH REPEAT RECEPTOR PROTEIN KINASE EMS1-LIKE-RELATED"/>
    <property type="match status" value="1"/>
</dbReference>
<dbReference type="InterPro" id="IPR003591">
    <property type="entry name" value="Leu-rich_rpt_typical-subtyp"/>
</dbReference>
<evidence type="ECO:0000256" key="9">
    <source>
        <dbReference type="ARBA" id="ARBA00023136"/>
    </source>
</evidence>